<sequence length="425" mass="48400">QAIISAVDGVLGKSRHKRQELLRDFIETAARVFNLQQKLCTTQDCEEGDEDDVFRDNLFAETSHNQKQLHDLENPCDQGRGFVGTPIYDVYDDELSTTLVYDNCREPHHKSDGTAHEGDTSSQDKVLSPIVIHKIHDMNRNTFLDGTTFTSQLGMRCHKDFADDVLDGEEFRDFHYYRDRLFSEEETRGYIHKVIKGARTSDITLHINYCLGETESPQHLLRKPPDRDPNTEHSYVSPFETQERRSIGSTYTKLLDETGTVLKLDHVHHDCLSCGIVVNKLDKKIEGTSPHDIVKLESMDKNHGHITYVVNRKQCRRVFSFSLSDDIASAEEEARDYALASVICRTLDANVLTAYHEQLLSLWPFSHTFTTEALVLVHTFSLQVGVCYGVFKKGIEVVLRTKCGSNYTSTTPMEWTAVACDSSKW</sequence>
<evidence type="ECO:0000313" key="2">
    <source>
        <dbReference type="Proteomes" id="UP000824890"/>
    </source>
</evidence>
<reference evidence="1 2" key="1">
    <citation type="submission" date="2021-05" db="EMBL/GenBank/DDBJ databases">
        <title>Genome Assembly of Synthetic Allotetraploid Brassica napus Reveals Homoeologous Exchanges between Subgenomes.</title>
        <authorList>
            <person name="Davis J.T."/>
        </authorList>
    </citation>
    <scope>NUCLEOTIDE SEQUENCE [LARGE SCALE GENOMIC DNA]</scope>
    <source>
        <strain evidence="2">cv. Da-Ae</strain>
        <tissue evidence="1">Seedling</tissue>
    </source>
</reference>
<dbReference type="EMBL" id="JAGKQM010000016">
    <property type="protein sequence ID" value="KAH0872782.1"/>
    <property type="molecule type" value="Genomic_DNA"/>
</dbReference>
<evidence type="ECO:0000313" key="1">
    <source>
        <dbReference type="EMBL" id="KAH0872782.1"/>
    </source>
</evidence>
<accession>A0ABQ7YXX2</accession>
<dbReference type="Proteomes" id="UP000824890">
    <property type="component" value="Unassembled WGS sequence"/>
</dbReference>
<feature type="non-terminal residue" evidence="1">
    <location>
        <position position="425"/>
    </location>
</feature>
<gene>
    <name evidence="1" type="ORF">HID58_070144</name>
</gene>
<protein>
    <submittedName>
        <fullName evidence="1">Uncharacterized protein</fullName>
    </submittedName>
</protein>
<comment type="caution">
    <text evidence="1">The sequence shown here is derived from an EMBL/GenBank/DDBJ whole genome shotgun (WGS) entry which is preliminary data.</text>
</comment>
<feature type="non-terminal residue" evidence="1">
    <location>
        <position position="1"/>
    </location>
</feature>
<proteinExistence type="predicted"/>
<organism evidence="1 2">
    <name type="scientific">Brassica napus</name>
    <name type="common">Rape</name>
    <dbReference type="NCBI Taxonomy" id="3708"/>
    <lineage>
        <taxon>Eukaryota</taxon>
        <taxon>Viridiplantae</taxon>
        <taxon>Streptophyta</taxon>
        <taxon>Embryophyta</taxon>
        <taxon>Tracheophyta</taxon>
        <taxon>Spermatophyta</taxon>
        <taxon>Magnoliopsida</taxon>
        <taxon>eudicotyledons</taxon>
        <taxon>Gunneridae</taxon>
        <taxon>Pentapetalae</taxon>
        <taxon>rosids</taxon>
        <taxon>malvids</taxon>
        <taxon>Brassicales</taxon>
        <taxon>Brassicaceae</taxon>
        <taxon>Brassiceae</taxon>
        <taxon>Brassica</taxon>
    </lineage>
</organism>
<keyword evidence="2" id="KW-1185">Reference proteome</keyword>
<name>A0ABQ7YXX2_BRANA</name>